<evidence type="ECO:0000313" key="1">
    <source>
        <dbReference type="EMBL" id="CBI07981.1"/>
    </source>
</evidence>
<dbReference type="Pfam" id="PF09624">
    <property type="entry name" value="DUF2393"/>
    <property type="match status" value="1"/>
</dbReference>
<accession>E6QL61</accession>
<evidence type="ECO:0008006" key="2">
    <source>
        <dbReference type="Google" id="ProtNLM"/>
    </source>
</evidence>
<gene>
    <name evidence="1" type="ORF">CARN6_1398</name>
</gene>
<protein>
    <recommendedName>
        <fullName evidence="2">DUF2393 domain-containing protein</fullName>
    </recommendedName>
</protein>
<comment type="caution">
    <text evidence="1">The sequence shown here is derived from an EMBL/GenBank/DDBJ whole genome shotgun (WGS) entry which is preliminary data.</text>
</comment>
<dbReference type="AlphaFoldDB" id="E6QL61"/>
<name>E6QL61_9ZZZZ</name>
<reference evidence="1" key="1">
    <citation type="submission" date="2009-10" db="EMBL/GenBank/DDBJ databases">
        <title>Diversity of trophic interactions inside an arsenic-rich microbial ecosystem.</title>
        <authorList>
            <person name="Bertin P.N."/>
            <person name="Heinrich-Salmeron A."/>
            <person name="Pelletier E."/>
            <person name="Goulhen-Chollet F."/>
            <person name="Arsene-Ploetze F."/>
            <person name="Gallien S."/>
            <person name="Calteau A."/>
            <person name="Vallenet D."/>
            <person name="Casiot C."/>
            <person name="Chane-Woon-Ming B."/>
            <person name="Giloteaux L."/>
            <person name="Barakat M."/>
            <person name="Bonnefoy V."/>
            <person name="Bruneel O."/>
            <person name="Chandler M."/>
            <person name="Cleiss J."/>
            <person name="Duran R."/>
            <person name="Elbaz-Poulichet F."/>
            <person name="Fonknechten N."/>
            <person name="Lauga B."/>
            <person name="Mornico D."/>
            <person name="Ortet P."/>
            <person name="Schaeffer C."/>
            <person name="Siguier P."/>
            <person name="Alexander Thil Smith A."/>
            <person name="Van Dorsselaer A."/>
            <person name="Weissenbach J."/>
            <person name="Medigue C."/>
            <person name="Le Paslier D."/>
        </authorList>
    </citation>
    <scope>NUCLEOTIDE SEQUENCE</scope>
</reference>
<sequence>MSESSNLAGGKVTYLDGEVANTGDRTVTGVTVRVEFRNASREVVQNETMALNLIRMREPYIDTEPVSAAPLKAGERRDFRLIFDQVSADWDEAYPEVQVLGATTR</sequence>
<organism evidence="1">
    <name type="scientific">mine drainage metagenome</name>
    <dbReference type="NCBI Taxonomy" id="410659"/>
    <lineage>
        <taxon>unclassified sequences</taxon>
        <taxon>metagenomes</taxon>
        <taxon>ecological metagenomes</taxon>
    </lineage>
</organism>
<dbReference type="InterPro" id="IPR013417">
    <property type="entry name" value="CHP02588"/>
</dbReference>
<proteinExistence type="predicted"/>
<dbReference type="EMBL" id="CABQ01000168">
    <property type="protein sequence ID" value="CBI07981.1"/>
    <property type="molecule type" value="Genomic_DNA"/>
</dbReference>